<evidence type="ECO:0000313" key="3">
    <source>
        <dbReference type="EMBL" id="KAL0322602.1"/>
    </source>
</evidence>
<dbReference type="AlphaFoldDB" id="A0AAW2LWB8"/>
<reference evidence="3" key="1">
    <citation type="submission" date="2020-06" db="EMBL/GenBank/DDBJ databases">
        <authorList>
            <person name="Li T."/>
            <person name="Hu X."/>
            <person name="Zhang T."/>
            <person name="Song X."/>
            <person name="Zhang H."/>
            <person name="Dai N."/>
            <person name="Sheng W."/>
            <person name="Hou X."/>
            <person name="Wei L."/>
        </authorList>
    </citation>
    <scope>NUCLEOTIDE SEQUENCE</scope>
    <source>
        <strain evidence="3">G01</strain>
        <tissue evidence="3">Leaf</tissue>
    </source>
</reference>
<name>A0AAW2LWB8_9LAMI</name>
<dbReference type="PANTHER" id="PTHR10775:SF188">
    <property type="entry name" value="TRANSPOSASE-ASSOCIATED DOMAIN-CONTAINING PROTEIN"/>
    <property type="match status" value="1"/>
</dbReference>
<reference evidence="3" key="2">
    <citation type="journal article" date="2024" name="Plant">
        <title>Genomic evolution and insights into agronomic trait innovations of Sesamum species.</title>
        <authorList>
            <person name="Miao H."/>
            <person name="Wang L."/>
            <person name="Qu L."/>
            <person name="Liu H."/>
            <person name="Sun Y."/>
            <person name="Le M."/>
            <person name="Wang Q."/>
            <person name="Wei S."/>
            <person name="Zheng Y."/>
            <person name="Lin W."/>
            <person name="Duan Y."/>
            <person name="Cao H."/>
            <person name="Xiong S."/>
            <person name="Wang X."/>
            <person name="Wei L."/>
            <person name="Li C."/>
            <person name="Ma Q."/>
            <person name="Ju M."/>
            <person name="Zhao R."/>
            <person name="Li G."/>
            <person name="Mu C."/>
            <person name="Tian Q."/>
            <person name="Mei H."/>
            <person name="Zhang T."/>
            <person name="Gao T."/>
            <person name="Zhang H."/>
        </authorList>
    </citation>
    <scope>NUCLEOTIDE SEQUENCE</scope>
    <source>
        <strain evidence="3">G01</strain>
    </source>
</reference>
<dbReference type="InterPro" id="IPR004242">
    <property type="entry name" value="Transposase_21"/>
</dbReference>
<evidence type="ECO:0000256" key="2">
    <source>
        <dbReference type="SAM" id="SignalP"/>
    </source>
</evidence>
<dbReference type="Pfam" id="PF02992">
    <property type="entry name" value="Transposase_21"/>
    <property type="match status" value="1"/>
</dbReference>
<keyword evidence="2" id="KW-0732">Signal</keyword>
<protein>
    <submittedName>
        <fullName evidence="3">Uncharacterized protein</fullName>
    </submittedName>
</protein>
<dbReference type="PANTHER" id="PTHR10775">
    <property type="entry name" value="OS08G0208400 PROTEIN"/>
    <property type="match status" value="1"/>
</dbReference>
<accession>A0AAW2LWB8</accession>
<gene>
    <name evidence="3" type="ORF">Sangu_1879500</name>
</gene>
<feature type="region of interest" description="Disordered" evidence="1">
    <location>
        <begin position="177"/>
        <end position="206"/>
    </location>
</feature>
<dbReference type="EMBL" id="JACGWK010000012">
    <property type="protein sequence ID" value="KAL0322602.1"/>
    <property type="molecule type" value="Genomic_DNA"/>
</dbReference>
<comment type="caution">
    <text evidence="3">The sequence shown here is derived from an EMBL/GenBank/DDBJ whole genome shotgun (WGS) entry which is preliminary data.</text>
</comment>
<feature type="chain" id="PRO_5043486724" evidence="2">
    <location>
        <begin position="21"/>
        <end position="339"/>
    </location>
</feature>
<feature type="compositionally biased region" description="Polar residues" evidence="1">
    <location>
        <begin position="178"/>
        <end position="193"/>
    </location>
</feature>
<proteinExistence type="predicted"/>
<evidence type="ECO:0000256" key="1">
    <source>
        <dbReference type="SAM" id="MobiDB-lite"/>
    </source>
</evidence>
<feature type="signal peptide" evidence="2">
    <location>
        <begin position="1"/>
        <end position="20"/>
    </location>
</feature>
<sequence>MCMSFEYMFLMMLILSPSNLKRLIDVYLEPLIEEWQNLWHVGVRTRDSAKEFMMPAASMWTVNDLYSNGLASGWSTIGVMWCPVGMEDICAFYLQNDRKACYFNCHRQFFPLDHPYRRNKKAFTKNQAERKVARPKFMGEQIRDWVEEFMSEEGAARAPIFLVREHEDYLLANKDFQQESSKNKANPTTSSTVYRRDPPLSGAKLDQPPKQIEVYECYYKTEDGNWSRPRAAEVAFDRQVWALLLLPTHTIGAFTGCIEVWFRHVCASLDPLFADVSLFFADRLLQEFAETNQSLAPRLTATRTMQQQNWQPPSHGVVKISFDGDVFDSSTEMGWGCRW</sequence>
<organism evidence="3">
    <name type="scientific">Sesamum angustifolium</name>
    <dbReference type="NCBI Taxonomy" id="2727405"/>
    <lineage>
        <taxon>Eukaryota</taxon>
        <taxon>Viridiplantae</taxon>
        <taxon>Streptophyta</taxon>
        <taxon>Embryophyta</taxon>
        <taxon>Tracheophyta</taxon>
        <taxon>Spermatophyta</taxon>
        <taxon>Magnoliopsida</taxon>
        <taxon>eudicotyledons</taxon>
        <taxon>Gunneridae</taxon>
        <taxon>Pentapetalae</taxon>
        <taxon>asterids</taxon>
        <taxon>lamiids</taxon>
        <taxon>Lamiales</taxon>
        <taxon>Pedaliaceae</taxon>
        <taxon>Sesamum</taxon>
    </lineage>
</organism>